<evidence type="ECO:0000256" key="1">
    <source>
        <dbReference type="ARBA" id="ARBA00005324"/>
    </source>
</evidence>
<feature type="domain" description="MHD" evidence="6">
    <location>
        <begin position="226"/>
        <end position="479"/>
    </location>
</feature>
<dbReference type="GO" id="GO:0005770">
    <property type="term" value="C:late endosome"/>
    <property type="evidence" value="ECO:0007669"/>
    <property type="project" value="TreeGrafter"/>
</dbReference>
<dbReference type="PANTHER" id="PTHR16082:SF2">
    <property type="entry name" value="AP-5 COMPLEX SUBUNIT MU-1"/>
    <property type="match status" value="1"/>
</dbReference>
<keyword evidence="2" id="KW-0813">Transport</keyword>
<dbReference type="InterPro" id="IPR036168">
    <property type="entry name" value="AP2_Mu_C_sf"/>
</dbReference>
<sequence length="554" mass="57661">MAAKVGQSEAQRTPVRLGQGMRALWVLRVDEPGVVAARTFPVVEAGLRRTAVATESAKLAVPAPLPTSSAVLEAVVGEILPSTPALGGDDGASDAAVAASAAGLWPLCLHRTGPLVVVVAPSVKPGAQHAGRLVDEPSVTVGHGLAATLAELLAGYAPGYDLAHMGVIDVFVAFALPLGTVLTLDLPAIRKYMAHKPRDLIASVQGPAAVAKIPASKPFLAKSRSRQVVDIRVSESVRAVQYDVPHLADVCVVQGSLQVKALLEGVPEVTVMAPTLAQVESLALDPAVSVFEPTTGKLSLIPPLETLAVAQYSVPVSVPGSLPIRGFYQQSPLGPQTIHLLIQLKLCVKADVGYCQVRIPFHNHGQITHVDLRPSAGIVNVTADRRALVWILTERWSVGNAEVELPGTITFHGSPRLLDVDAAALAPQPPQPTPTSLALDELNAGSAVALASLAADAAAADAARTAVAHLAAPSDDPFCVASNAYIALDFKMTNTTLSGVHIARDAVSVYPKTRTKLNVDHELVSSDYIIWNSLGASRHGVDLSDLLATAPAPS</sequence>
<organism evidence="7 8">
    <name type="scientific">Thecamonas trahens ATCC 50062</name>
    <dbReference type="NCBI Taxonomy" id="461836"/>
    <lineage>
        <taxon>Eukaryota</taxon>
        <taxon>Apusozoa</taxon>
        <taxon>Apusomonadida</taxon>
        <taxon>Apusomonadidae</taxon>
        <taxon>Thecamonas</taxon>
    </lineage>
</organism>
<proteinExistence type="inferred from homology"/>
<dbReference type="Proteomes" id="UP000054408">
    <property type="component" value="Unassembled WGS sequence"/>
</dbReference>
<dbReference type="GO" id="GO:0015031">
    <property type="term" value="P:protein transport"/>
    <property type="evidence" value="ECO:0007669"/>
    <property type="project" value="UniProtKB-KW"/>
</dbReference>
<keyword evidence="4" id="KW-0472">Membrane</keyword>
<name>A0A0L0DIK9_THETB</name>
<evidence type="ECO:0000313" key="7">
    <source>
        <dbReference type="EMBL" id="KNC52214.1"/>
    </source>
</evidence>
<evidence type="ECO:0000256" key="4">
    <source>
        <dbReference type="ARBA" id="ARBA00023136"/>
    </source>
</evidence>
<comment type="similarity">
    <text evidence="1">Belongs to the adaptor complexes medium subunit family.</text>
</comment>
<accession>A0A0L0DIK9</accession>
<dbReference type="InterPro" id="IPR039591">
    <property type="entry name" value="AP5M1"/>
</dbReference>
<dbReference type="GO" id="GO:0016197">
    <property type="term" value="P:endosomal transport"/>
    <property type="evidence" value="ECO:0007669"/>
    <property type="project" value="TreeGrafter"/>
</dbReference>
<dbReference type="EMBL" id="GL349436">
    <property type="protein sequence ID" value="KNC52214.1"/>
    <property type="molecule type" value="Genomic_DNA"/>
</dbReference>
<dbReference type="PANTHER" id="PTHR16082">
    <property type="entry name" value="AP-5 COMPLEX SUBUNIT MU-1"/>
    <property type="match status" value="1"/>
</dbReference>
<reference evidence="7 8" key="1">
    <citation type="submission" date="2010-05" db="EMBL/GenBank/DDBJ databases">
        <title>The Genome Sequence of Thecamonas trahens ATCC 50062.</title>
        <authorList>
            <consortium name="The Broad Institute Genome Sequencing Platform"/>
            <person name="Russ C."/>
            <person name="Cuomo C."/>
            <person name="Shea T."/>
            <person name="Young S.K."/>
            <person name="Zeng Q."/>
            <person name="Koehrsen M."/>
            <person name="Haas B."/>
            <person name="Borodovsky M."/>
            <person name="Guigo R."/>
            <person name="Alvarado L."/>
            <person name="Berlin A."/>
            <person name="Bochicchio J."/>
            <person name="Borenstein D."/>
            <person name="Chapman S."/>
            <person name="Chen Z."/>
            <person name="Freedman E."/>
            <person name="Gellesch M."/>
            <person name="Goldberg J."/>
            <person name="Griggs A."/>
            <person name="Gujja S."/>
            <person name="Heilman E."/>
            <person name="Heiman D."/>
            <person name="Hepburn T."/>
            <person name="Howarth C."/>
            <person name="Jen D."/>
            <person name="Larson L."/>
            <person name="Mehta T."/>
            <person name="Park D."/>
            <person name="Pearson M."/>
            <person name="Roberts A."/>
            <person name="Saif S."/>
            <person name="Shenoy N."/>
            <person name="Sisk P."/>
            <person name="Stolte C."/>
            <person name="Sykes S."/>
            <person name="Thomson T."/>
            <person name="Walk T."/>
            <person name="White J."/>
            <person name="Yandava C."/>
            <person name="Burger G."/>
            <person name="Gray M.W."/>
            <person name="Holland P.W.H."/>
            <person name="King N."/>
            <person name="Lang F.B.F."/>
            <person name="Roger A.J."/>
            <person name="Ruiz-Trillo I."/>
            <person name="Lander E."/>
            <person name="Nusbaum C."/>
        </authorList>
    </citation>
    <scope>NUCLEOTIDE SEQUENCE [LARGE SCALE GENOMIC DNA]</scope>
    <source>
        <strain evidence="7 8">ATCC 50062</strain>
    </source>
</reference>
<evidence type="ECO:0000256" key="5">
    <source>
        <dbReference type="ARBA" id="ARBA00029433"/>
    </source>
</evidence>
<keyword evidence="3" id="KW-0653">Protein transport</keyword>
<dbReference type="GO" id="GO:0030119">
    <property type="term" value="C:AP-type membrane coat adaptor complex"/>
    <property type="evidence" value="ECO:0007669"/>
    <property type="project" value="TreeGrafter"/>
</dbReference>
<dbReference type="RefSeq" id="XP_013762217.1">
    <property type="nucleotide sequence ID" value="XM_013906763.1"/>
</dbReference>
<dbReference type="eggNOG" id="KOG0937">
    <property type="taxonomic scope" value="Eukaryota"/>
</dbReference>
<dbReference type="PROSITE" id="PS51072">
    <property type="entry name" value="MHD"/>
    <property type="match status" value="1"/>
</dbReference>
<evidence type="ECO:0000313" key="8">
    <source>
        <dbReference type="Proteomes" id="UP000054408"/>
    </source>
</evidence>
<dbReference type="AlphaFoldDB" id="A0A0L0DIK9"/>
<dbReference type="InterPro" id="IPR028565">
    <property type="entry name" value="MHD"/>
</dbReference>
<dbReference type="GO" id="GO:0005764">
    <property type="term" value="C:lysosome"/>
    <property type="evidence" value="ECO:0007669"/>
    <property type="project" value="TreeGrafter"/>
</dbReference>
<dbReference type="STRING" id="461836.A0A0L0DIK9"/>
<dbReference type="GeneID" id="25560814"/>
<dbReference type="OrthoDB" id="1877176at2759"/>
<evidence type="ECO:0000256" key="3">
    <source>
        <dbReference type="ARBA" id="ARBA00022927"/>
    </source>
</evidence>
<comment type="subcellular location">
    <subcellularLocation>
        <location evidence="5">Endomembrane system</location>
        <topology evidence="5">Peripheral membrane protein</topology>
        <orientation evidence="5">Cytoplasmic side</orientation>
    </subcellularLocation>
</comment>
<evidence type="ECO:0000256" key="2">
    <source>
        <dbReference type="ARBA" id="ARBA00022448"/>
    </source>
</evidence>
<protein>
    <submittedName>
        <fullName evidence="7">MHD domain-containing death-inducing protein</fullName>
    </submittedName>
</protein>
<dbReference type="SUPFAM" id="SSF49447">
    <property type="entry name" value="Second domain of Mu2 adaptin subunit (ap50) of ap2 adaptor"/>
    <property type="match status" value="1"/>
</dbReference>
<keyword evidence="8" id="KW-1185">Reference proteome</keyword>
<dbReference type="GO" id="GO:0005829">
    <property type="term" value="C:cytosol"/>
    <property type="evidence" value="ECO:0007669"/>
    <property type="project" value="TreeGrafter"/>
</dbReference>
<evidence type="ECO:0000259" key="6">
    <source>
        <dbReference type="PROSITE" id="PS51072"/>
    </source>
</evidence>
<dbReference type="OMA" id="KEHPTDY"/>
<gene>
    <name evidence="7" type="ORF">AMSG_01042</name>
</gene>
<dbReference type="Pfam" id="PF00928">
    <property type="entry name" value="Adap_comp_sub"/>
    <property type="match status" value="1"/>
</dbReference>